<accession>D7MD91</accession>
<dbReference type="EMBL" id="GL348719">
    <property type="protein sequence ID" value="EFH45738.1"/>
    <property type="molecule type" value="Genomic_DNA"/>
</dbReference>
<feature type="compositionally biased region" description="Basic residues" evidence="1">
    <location>
        <begin position="1"/>
        <end position="15"/>
    </location>
</feature>
<name>D7MD91_ARALL</name>
<sequence length="133" mass="15258">MGRKKVTNRGGRKKKKDSEEPEFLGTINPPQPDHNLQHNQRLEGVQPLEEQDQHPTEEQPVEAQPLEEQDQHPSEEQPVEAQPLEEQAQHPSEEQPVEDQPGVNDGTDEHDHFSMIIDAVSDIRSIYFPKFKV</sequence>
<keyword evidence="3" id="KW-1185">Reference proteome</keyword>
<dbReference type="Proteomes" id="UP000008694">
    <property type="component" value="Unassembled WGS sequence"/>
</dbReference>
<proteinExistence type="predicted"/>
<dbReference type="AlphaFoldDB" id="D7MD91"/>
<evidence type="ECO:0000313" key="3">
    <source>
        <dbReference type="Proteomes" id="UP000008694"/>
    </source>
</evidence>
<evidence type="ECO:0000313" key="2">
    <source>
        <dbReference type="EMBL" id="EFH45738.1"/>
    </source>
</evidence>
<protein>
    <submittedName>
        <fullName evidence="2">Predicted protein</fullName>
    </submittedName>
</protein>
<evidence type="ECO:0000256" key="1">
    <source>
        <dbReference type="SAM" id="MobiDB-lite"/>
    </source>
</evidence>
<dbReference type="Gramene" id="Al_scaffold_0007_1246">
    <property type="protein sequence ID" value="Al_scaffold_0007_1246"/>
    <property type="gene ID" value="Al_scaffold_0007_1246"/>
</dbReference>
<feature type="region of interest" description="Disordered" evidence="1">
    <location>
        <begin position="1"/>
        <end position="113"/>
    </location>
</feature>
<reference evidence="3" key="1">
    <citation type="journal article" date="2011" name="Nat. Genet.">
        <title>The Arabidopsis lyrata genome sequence and the basis of rapid genome size change.</title>
        <authorList>
            <person name="Hu T.T."/>
            <person name="Pattyn P."/>
            <person name="Bakker E.G."/>
            <person name="Cao J."/>
            <person name="Cheng J.-F."/>
            <person name="Clark R.M."/>
            <person name="Fahlgren N."/>
            <person name="Fawcett J.A."/>
            <person name="Grimwood J."/>
            <person name="Gundlach H."/>
            <person name="Haberer G."/>
            <person name="Hollister J.D."/>
            <person name="Ossowski S."/>
            <person name="Ottilar R.P."/>
            <person name="Salamov A.A."/>
            <person name="Schneeberger K."/>
            <person name="Spannagl M."/>
            <person name="Wang X."/>
            <person name="Yang L."/>
            <person name="Nasrallah M.E."/>
            <person name="Bergelson J."/>
            <person name="Carrington J.C."/>
            <person name="Gaut B.S."/>
            <person name="Schmutz J."/>
            <person name="Mayer K.F.X."/>
            <person name="Van de Peer Y."/>
            <person name="Grigoriev I.V."/>
            <person name="Nordborg M."/>
            <person name="Weigel D."/>
            <person name="Guo Y.-L."/>
        </authorList>
    </citation>
    <scope>NUCLEOTIDE SEQUENCE [LARGE SCALE GENOMIC DNA]</scope>
    <source>
        <strain evidence="3">cv. MN47</strain>
    </source>
</reference>
<gene>
    <name evidence="2" type="ORF">ARALYDRAFT_657191</name>
</gene>
<organism evidence="3">
    <name type="scientific">Arabidopsis lyrata subsp. lyrata</name>
    <name type="common">Lyre-leaved rock-cress</name>
    <dbReference type="NCBI Taxonomy" id="81972"/>
    <lineage>
        <taxon>Eukaryota</taxon>
        <taxon>Viridiplantae</taxon>
        <taxon>Streptophyta</taxon>
        <taxon>Embryophyta</taxon>
        <taxon>Tracheophyta</taxon>
        <taxon>Spermatophyta</taxon>
        <taxon>Magnoliopsida</taxon>
        <taxon>eudicotyledons</taxon>
        <taxon>Gunneridae</taxon>
        <taxon>Pentapetalae</taxon>
        <taxon>rosids</taxon>
        <taxon>malvids</taxon>
        <taxon>Brassicales</taxon>
        <taxon>Brassicaceae</taxon>
        <taxon>Camelineae</taxon>
        <taxon>Arabidopsis</taxon>
    </lineage>
</organism>
<dbReference type="HOGENOM" id="CLU_2112232_0_0_1"/>